<evidence type="ECO:0000256" key="1">
    <source>
        <dbReference type="ARBA" id="ARBA00004651"/>
    </source>
</evidence>
<dbReference type="Proteomes" id="UP000654279">
    <property type="component" value="Unassembled WGS sequence"/>
</dbReference>
<dbReference type="GO" id="GO:0008982">
    <property type="term" value="F:protein-N(PI)-phosphohistidine-sugar phosphotransferase activity"/>
    <property type="evidence" value="ECO:0007669"/>
    <property type="project" value="InterPro"/>
</dbReference>
<dbReference type="AlphaFoldDB" id="A0A926D128"/>
<sequence length="357" mass="36158">MAKAKKDNGGIIKRWARRWFIDALGSMAMGLFATLIVGLILEQLAKIPGLDVLNQLATVAKSGPVVGAAIGVAVATGMKVKPLAVFSAAVVGAVGYSAGAEVLVAGTQATMTGGPLGAYLAALVGAEIGNLVAGRTKFDILLVPLSAIISGGLVGIVTGPYIGGAMAAMGTFINDMTVLQPLPMGIVISVVMGMILTAPISSAAIAIALGLEGLAAGAATAGCCAQMIGFAVASFRENGWGGLVAQGLGTSMLQVPNIVRRPLIWLPPTLASAITGPIATCLMGMTNNPAGAGMGTSGLVGQVSTWITMSPTMDPVLLTLNILLLHFILPAALTLLISEGMRKLGWIKFGDMKLELQ</sequence>
<reference evidence="10" key="1">
    <citation type="submission" date="2020-08" db="EMBL/GenBank/DDBJ databases">
        <title>Genome public.</title>
        <authorList>
            <person name="Liu C."/>
            <person name="Sun Q."/>
        </authorList>
    </citation>
    <scope>NUCLEOTIDE SEQUENCE</scope>
    <source>
        <strain evidence="10">NSJ-44</strain>
    </source>
</reference>
<keyword evidence="11" id="KW-1185">Reference proteome</keyword>
<feature type="transmembrane region" description="Helical" evidence="8">
    <location>
        <begin position="116"/>
        <end position="133"/>
    </location>
</feature>
<keyword evidence="7 8" id="KW-0472">Membrane</keyword>
<evidence type="ECO:0000256" key="4">
    <source>
        <dbReference type="ARBA" id="ARBA00022597"/>
    </source>
</evidence>
<feature type="transmembrane region" description="Helical" evidence="8">
    <location>
        <begin position="20"/>
        <end position="41"/>
    </location>
</feature>
<protein>
    <submittedName>
        <fullName evidence="10">PTS sugar transporter subunit IIC</fullName>
    </submittedName>
</protein>
<feature type="transmembrane region" description="Helical" evidence="8">
    <location>
        <begin position="53"/>
        <end position="76"/>
    </location>
</feature>
<keyword evidence="6 8" id="KW-1133">Transmembrane helix</keyword>
<dbReference type="RefSeq" id="WP_138294558.1">
    <property type="nucleotide sequence ID" value="NZ_JACRSO010000003.1"/>
</dbReference>
<dbReference type="Pfam" id="PF13303">
    <property type="entry name" value="PTS_EIIC_2"/>
    <property type="match status" value="1"/>
</dbReference>
<feature type="transmembrane region" description="Helical" evidence="8">
    <location>
        <begin position="140"/>
        <end position="162"/>
    </location>
</feature>
<evidence type="ECO:0000256" key="3">
    <source>
        <dbReference type="ARBA" id="ARBA00022475"/>
    </source>
</evidence>
<evidence type="ECO:0000256" key="5">
    <source>
        <dbReference type="ARBA" id="ARBA00022692"/>
    </source>
</evidence>
<keyword evidence="2" id="KW-0813">Transport</keyword>
<name>A0A926D128_9FIRM</name>
<gene>
    <name evidence="10" type="ORF">H8699_08610</name>
</gene>
<comment type="caution">
    <text evidence="10">The sequence shown here is derived from an EMBL/GenBank/DDBJ whole genome shotgun (WGS) entry which is preliminary data.</text>
</comment>
<feature type="transmembrane region" description="Helical" evidence="8">
    <location>
        <begin position="182"/>
        <end position="207"/>
    </location>
</feature>
<evidence type="ECO:0000256" key="8">
    <source>
        <dbReference type="SAM" id="Phobius"/>
    </source>
</evidence>
<evidence type="ECO:0000256" key="7">
    <source>
        <dbReference type="ARBA" id="ARBA00023136"/>
    </source>
</evidence>
<evidence type="ECO:0000256" key="6">
    <source>
        <dbReference type="ARBA" id="ARBA00022989"/>
    </source>
</evidence>
<dbReference type="InterPro" id="IPR003352">
    <property type="entry name" value="PTS_EIIC"/>
</dbReference>
<feature type="transmembrane region" description="Helical" evidence="8">
    <location>
        <begin position="316"/>
        <end position="338"/>
    </location>
</feature>
<dbReference type="EMBL" id="JACRSO010000003">
    <property type="protein sequence ID" value="MBC8529486.1"/>
    <property type="molecule type" value="Genomic_DNA"/>
</dbReference>
<dbReference type="GO" id="GO:0009401">
    <property type="term" value="P:phosphoenolpyruvate-dependent sugar phosphotransferase system"/>
    <property type="evidence" value="ECO:0007669"/>
    <property type="project" value="InterPro"/>
</dbReference>
<keyword evidence="5 8" id="KW-0812">Transmembrane</keyword>
<evidence type="ECO:0000313" key="10">
    <source>
        <dbReference type="EMBL" id="MBC8529486.1"/>
    </source>
</evidence>
<accession>A0A926D128</accession>
<keyword evidence="3" id="KW-1003">Cell membrane</keyword>
<comment type="subcellular location">
    <subcellularLocation>
        <location evidence="1">Cell membrane</location>
        <topology evidence="1">Multi-pass membrane protein</topology>
    </subcellularLocation>
</comment>
<proteinExistence type="predicted"/>
<feature type="domain" description="Phosphotransferase system EIIC" evidence="9">
    <location>
        <begin position="22"/>
        <end position="354"/>
    </location>
</feature>
<evidence type="ECO:0000313" key="11">
    <source>
        <dbReference type="Proteomes" id="UP000654279"/>
    </source>
</evidence>
<keyword evidence="4 10" id="KW-0762">Sugar transport</keyword>
<evidence type="ECO:0000256" key="2">
    <source>
        <dbReference type="ARBA" id="ARBA00022448"/>
    </source>
</evidence>
<organism evidence="10 11">
    <name type="scientific">Luoshenia tenuis</name>
    <dbReference type="NCBI Taxonomy" id="2763654"/>
    <lineage>
        <taxon>Bacteria</taxon>
        <taxon>Bacillati</taxon>
        <taxon>Bacillota</taxon>
        <taxon>Clostridia</taxon>
        <taxon>Christensenellales</taxon>
        <taxon>Christensenellaceae</taxon>
        <taxon>Luoshenia</taxon>
    </lineage>
</organism>
<evidence type="ECO:0000259" key="9">
    <source>
        <dbReference type="Pfam" id="PF13303"/>
    </source>
</evidence>
<dbReference type="GO" id="GO:0005886">
    <property type="term" value="C:plasma membrane"/>
    <property type="evidence" value="ECO:0007669"/>
    <property type="project" value="UniProtKB-SubCell"/>
</dbReference>
<feature type="transmembrane region" description="Helical" evidence="8">
    <location>
        <begin position="83"/>
        <end position="104"/>
    </location>
</feature>
<feature type="transmembrane region" description="Helical" evidence="8">
    <location>
        <begin position="214"/>
        <end position="235"/>
    </location>
</feature>